<gene>
    <name evidence="5" type="ORF">GCM10009768_23720</name>
</gene>
<feature type="compositionally biased region" description="Low complexity" evidence="1">
    <location>
        <begin position="482"/>
        <end position="491"/>
    </location>
</feature>
<evidence type="ECO:0000256" key="2">
    <source>
        <dbReference type="SAM" id="Phobius"/>
    </source>
</evidence>
<dbReference type="Proteomes" id="UP001500851">
    <property type="component" value="Unassembled WGS sequence"/>
</dbReference>
<keyword evidence="2" id="KW-0472">Membrane</keyword>
<feature type="domain" description="DUF4822" evidence="4">
    <location>
        <begin position="315"/>
        <end position="435"/>
    </location>
</feature>
<feature type="signal peptide" evidence="3">
    <location>
        <begin position="1"/>
        <end position="33"/>
    </location>
</feature>
<evidence type="ECO:0000256" key="3">
    <source>
        <dbReference type="SAM" id="SignalP"/>
    </source>
</evidence>
<keyword evidence="6" id="KW-1185">Reference proteome</keyword>
<proteinExistence type="predicted"/>
<protein>
    <recommendedName>
        <fullName evidence="4">DUF4822 domain-containing protein</fullName>
    </recommendedName>
</protein>
<comment type="caution">
    <text evidence="5">The sequence shown here is derived from an EMBL/GenBank/DDBJ whole genome shotgun (WGS) entry which is preliminary data.</text>
</comment>
<organism evidence="5 6">
    <name type="scientific">Leucobacter iarius</name>
    <dbReference type="NCBI Taxonomy" id="333963"/>
    <lineage>
        <taxon>Bacteria</taxon>
        <taxon>Bacillati</taxon>
        <taxon>Actinomycetota</taxon>
        <taxon>Actinomycetes</taxon>
        <taxon>Micrococcales</taxon>
        <taxon>Microbacteriaceae</taxon>
        <taxon>Leucobacter</taxon>
    </lineage>
</organism>
<feature type="region of interest" description="Disordered" evidence="1">
    <location>
        <begin position="429"/>
        <end position="505"/>
    </location>
</feature>
<reference evidence="6" key="1">
    <citation type="journal article" date="2019" name="Int. J. Syst. Evol. Microbiol.">
        <title>The Global Catalogue of Microorganisms (GCM) 10K type strain sequencing project: providing services to taxonomists for standard genome sequencing and annotation.</title>
        <authorList>
            <consortium name="The Broad Institute Genomics Platform"/>
            <consortium name="The Broad Institute Genome Sequencing Center for Infectious Disease"/>
            <person name="Wu L."/>
            <person name="Ma J."/>
        </authorList>
    </citation>
    <scope>NUCLEOTIDE SEQUENCE [LARGE SCALE GENOMIC DNA]</scope>
    <source>
        <strain evidence="6">JCM 14736</strain>
    </source>
</reference>
<name>A0ABP4XZD7_9MICO</name>
<dbReference type="Pfam" id="PF16103">
    <property type="entry name" value="DUF4822"/>
    <property type="match status" value="3"/>
</dbReference>
<dbReference type="Gene3D" id="2.40.128.540">
    <property type="entry name" value="Domain of unknown function DUF4822"/>
    <property type="match status" value="3"/>
</dbReference>
<keyword evidence="2" id="KW-1133">Transmembrane helix</keyword>
<keyword evidence="2" id="KW-0812">Transmembrane</keyword>
<evidence type="ECO:0000256" key="1">
    <source>
        <dbReference type="SAM" id="MobiDB-lite"/>
    </source>
</evidence>
<feature type="compositionally biased region" description="Gly residues" evidence="1">
    <location>
        <begin position="438"/>
        <end position="481"/>
    </location>
</feature>
<evidence type="ECO:0000259" key="4">
    <source>
        <dbReference type="Pfam" id="PF16103"/>
    </source>
</evidence>
<evidence type="ECO:0000313" key="6">
    <source>
        <dbReference type="Proteomes" id="UP001500851"/>
    </source>
</evidence>
<feature type="domain" description="DUF4822" evidence="4">
    <location>
        <begin position="186"/>
        <end position="304"/>
    </location>
</feature>
<dbReference type="RefSeq" id="WP_344032491.1">
    <property type="nucleotide sequence ID" value="NZ_BAAAOB010000003.1"/>
</dbReference>
<feature type="chain" id="PRO_5045673431" description="DUF4822 domain-containing protein" evidence="3">
    <location>
        <begin position="34"/>
        <end position="547"/>
    </location>
</feature>
<sequence length="547" mass="55485">MIARPSSSRGWMLAATTATVAAACLLPAGAALAVGGPSPTTAVSALAPAASTPTDVLASTPWVTSGAVDQDGNAVALDDPRAANFVGNAYFKADGTYTMFNLDDSPKLRGDWTVAADGSSRWINAKDTAGNVLFERTVPIVTLTGAEFTYRVVDATDASKWVDIVHTPTTHVEPGTEAAVIATATAALSATPWETTSSVDQAGNPVALDDPRAANFVGNAYFTADGTYTMFNLDDSPKLRGDWEMRVVGGQLVRWINAKDADGNVLFEREVPIVKLDGAEFTYRVAGAGGAYVDIVHTPTTHVEPGTVDLAAATAALAATPWETTGAVDQDGNPVALDDSRAANFVGNAYFTADGTFTMFNLDDSPKMHGDWEMRVVDGKLARWIAAKNDAGAVLFERIVPIVALTDAEFTYRVVDANDASKWVDIVHTPTAHPEPGTGNGGANGGSNGGANGGSNGGANGGSNGGANGGSNGGANGGSNGQGSQNGSNAGSNGGGNGSGENAQGAKDRLAVTGGQSAVAGIVAAAIAAITGGGLLGGRVLMRRLRG</sequence>
<dbReference type="PROSITE" id="PS51257">
    <property type="entry name" value="PROKAR_LIPOPROTEIN"/>
    <property type="match status" value="1"/>
</dbReference>
<keyword evidence="3" id="KW-0732">Signal</keyword>
<dbReference type="InterPro" id="IPR032247">
    <property type="entry name" value="DUF4822"/>
</dbReference>
<accession>A0ABP4XZD7</accession>
<evidence type="ECO:0000313" key="5">
    <source>
        <dbReference type="EMBL" id="GAA1794012.1"/>
    </source>
</evidence>
<dbReference type="EMBL" id="BAAAOB010000003">
    <property type="protein sequence ID" value="GAA1794012.1"/>
    <property type="molecule type" value="Genomic_DNA"/>
</dbReference>
<feature type="transmembrane region" description="Helical" evidence="2">
    <location>
        <begin position="518"/>
        <end position="542"/>
    </location>
</feature>
<feature type="domain" description="DUF4822" evidence="4">
    <location>
        <begin position="55"/>
        <end position="173"/>
    </location>
</feature>